<reference evidence="1 2" key="1">
    <citation type="submission" date="2017-04" db="EMBL/GenBank/DDBJ databases">
        <authorList>
            <person name="Afonso C.L."/>
            <person name="Miller P.J."/>
            <person name="Scott M.A."/>
            <person name="Spackman E."/>
            <person name="Goraichik I."/>
            <person name="Dimitrov K.M."/>
            <person name="Suarez D.L."/>
            <person name="Swayne D.E."/>
        </authorList>
    </citation>
    <scope>NUCLEOTIDE SEQUENCE [LARGE SCALE GENOMIC DNA]</scope>
    <source>
        <strain evidence="1 2">DSM 43828</strain>
    </source>
</reference>
<dbReference type="OrthoDB" id="9759709at2"/>
<name>A0A1Y5Y781_KIBAR</name>
<dbReference type="AlphaFoldDB" id="A0A1Y5Y781"/>
<dbReference type="SUPFAM" id="SSF75005">
    <property type="entry name" value="Arabinanase/levansucrase/invertase"/>
    <property type="match status" value="1"/>
</dbReference>
<dbReference type="EMBL" id="FWXV01000016">
    <property type="protein sequence ID" value="SMD26627.1"/>
    <property type="molecule type" value="Genomic_DNA"/>
</dbReference>
<evidence type="ECO:0000313" key="2">
    <source>
        <dbReference type="Proteomes" id="UP000192674"/>
    </source>
</evidence>
<dbReference type="RefSeq" id="WP_143447171.1">
    <property type="nucleotide sequence ID" value="NZ_FWXV01000016.1"/>
</dbReference>
<protein>
    <recommendedName>
        <fullName evidence="3">Glycosyl hydrolases family 43</fullName>
    </recommendedName>
</protein>
<accession>A0A1Y5Y781</accession>
<dbReference type="Gene3D" id="2.115.10.20">
    <property type="entry name" value="Glycosyl hydrolase domain, family 43"/>
    <property type="match status" value="1"/>
</dbReference>
<organism evidence="1 2">
    <name type="scientific">Kibdelosporangium aridum</name>
    <dbReference type="NCBI Taxonomy" id="2030"/>
    <lineage>
        <taxon>Bacteria</taxon>
        <taxon>Bacillati</taxon>
        <taxon>Actinomycetota</taxon>
        <taxon>Actinomycetes</taxon>
        <taxon>Pseudonocardiales</taxon>
        <taxon>Pseudonocardiaceae</taxon>
        <taxon>Kibdelosporangium</taxon>
    </lineage>
</organism>
<dbReference type="InterPro" id="IPR023296">
    <property type="entry name" value="Glyco_hydro_beta-prop_sf"/>
</dbReference>
<evidence type="ECO:0008006" key="3">
    <source>
        <dbReference type="Google" id="ProtNLM"/>
    </source>
</evidence>
<dbReference type="Proteomes" id="UP000192674">
    <property type="component" value="Unassembled WGS sequence"/>
</dbReference>
<keyword evidence="2" id="KW-1185">Reference proteome</keyword>
<proteinExistence type="predicted"/>
<gene>
    <name evidence="1" type="ORF">SAMN05661093_10210</name>
</gene>
<sequence>MTRQLLFSGTARKGLSGLRNLDTVADPSVTRRSGRWCMVLGGTYGHDRVIKLFTAESTRADGGWRIATAQDDPGLAVELADAPPPDAWDATGYHCPAYVRGLDASGAVVERIYYASSSGWDSLYGPYQIGFLQLVDSTWVRRPEPVFTAGAAWERGTVLEPNVLHHDGRWLLRYTAGLATGELPVTGLAESPDGVSGWRRIGTPEAGQFDAHVIAGEKGFDLITSRHPLDSKFTPGDGLWHSRGENPDGPWKTARQIVSTIDGTDWHQAGVWKPTAVRENGRLIVFSTVAQPSENPYVPALGIGMFEASAD</sequence>
<evidence type="ECO:0000313" key="1">
    <source>
        <dbReference type="EMBL" id="SMD26627.1"/>
    </source>
</evidence>